<keyword evidence="2" id="KW-1185">Reference proteome</keyword>
<gene>
    <name evidence="1" type="ORF">FNY97_01695</name>
</gene>
<reference evidence="1 2" key="1">
    <citation type="submission" date="2019-07" db="EMBL/GenBank/DDBJ databases">
        <title>Draft genome of C. aurimucosum strain 2274.</title>
        <authorList>
            <person name="Pacheco L.G.C."/>
            <person name="Aguiar E.R.G.R."/>
            <person name="Santos C.S."/>
            <person name="Rocha D.J.P.G."/>
            <person name="Sant'Anna L.O."/>
            <person name="Mattos-Guaraldi A.L."/>
            <person name="Santos L.S."/>
        </authorList>
    </citation>
    <scope>NUCLEOTIDE SEQUENCE [LARGE SCALE GENOMIC DNA]</scope>
    <source>
        <strain evidence="1 2">2274</strain>
    </source>
</reference>
<evidence type="ECO:0000313" key="2">
    <source>
        <dbReference type="Proteomes" id="UP000320443"/>
    </source>
</evidence>
<name>A0A553G3K6_9CORY</name>
<accession>A0A553G3K6</accession>
<dbReference type="RefSeq" id="WP_144012946.1">
    <property type="nucleotide sequence ID" value="NZ_VKDK01000002.1"/>
</dbReference>
<comment type="caution">
    <text evidence="1">The sequence shown here is derived from an EMBL/GenBank/DDBJ whole genome shotgun (WGS) entry which is preliminary data.</text>
</comment>
<sequence length="125" mass="13874">MNTPDSPATSIRLAGVHFETQDDAVTVHWLLGGLPHHRDVVFKLHTLDLQLIIHFEKDQLVSMEIASFGADTRDAHRPVDYHYTYTSEELVVAVPTAHFELTDQVFTMGLSVDGAACGEWTGTIV</sequence>
<organism evidence="1 2">
    <name type="scientific">Corynebacterium hiratae</name>
    <dbReference type="NCBI Taxonomy" id="3139423"/>
    <lineage>
        <taxon>Bacteria</taxon>
        <taxon>Bacillati</taxon>
        <taxon>Actinomycetota</taxon>
        <taxon>Actinomycetes</taxon>
        <taxon>Mycobacteriales</taxon>
        <taxon>Corynebacteriaceae</taxon>
        <taxon>Corynebacterium</taxon>
    </lineage>
</organism>
<dbReference type="Proteomes" id="UP000320443">
    <property type="component" value="Unassembled WGS sequence"/>
</dbReference>
<dbReference type="EMBL" id="VKDK01000002">
    <property type="protein sequence ID" value="TRX64060.1"/>
    <property type="molecule type" value="Genomic_DNA"/>
</dbReference>
<dbReference type="AlphaFoldDB" id="A0A553G3K6"/>
<protein>
    <submittedName>
        <fullName evidence="1">Uncharacterized protein</fullName>
    </submittedName>
</protein>
<evidence type="ECO:0000313" key="1">
    <source>
        <dbReference type="EMBL" id="TRX64060.1"/>
    </source>
</evidence>
<proteinExistence type="predicted"/>